<dbReference type="GO" id="GO:0009055">
    <property type="term" value="F:electron transfer activity"/>
    <property type="evidence" value="ECO:0007669"/>
    <property type="project" value="InterPro"/>
</dbReference>
<dbReference type="Pfam" id="PF07587">
    <property type="entry name" value="PSD1"/>
    <property type="match status" value="1"/>
</dbReference>
<evidence type="ECO:0000259" key="1">
    <source>
        <dbReference type="Pfam" id="PF07583"/>
    </source>
</evidence>
<accession>A0A5C5XFE0</accession>
<feature type="domain" description="Cytochrome C Planctomycete-type" evidence="3">
    <location>
        <begin position="42"/>
        <end position="103"/>
    </location>
</feature>
<dbReference type="PANTHER" id="PTHR35889:SF3">
    <property type="entry name" value="F-BOX DOMAIN-CONTAINING PROTEIN"/>
    <property type="match status" value="1"/>
</dbReference>
<dbReference type="OrthoDB" id="127107at2"/>
<dbReference type="SUPFAM" id="SSF46626">
    <property type="entry name" value="Cytochrome c"/>
    <property type="match status" value="1"/>
</dbReference>
<organism evidence="4 5">
    <name type="scientific">Rubinisphaera italica</name>
    <dbReference type="NCBI Taxonomy" id="2527969"/>
    <lineage>
        <taxon>Bacteria</taxon>
        <taxon>Pseudomonadati</taxon>
        <taxon>Planctomycetota</taxon>
        <taxon>Planctomycetia</taxon>
        <taxon>Planctomycetales</taxon>
        <taxon>Planctomycetaceae</taxon>
        <taxon>Rubinisphaera</taxon>
    </lineage>
</organism>
<evidence type="ECO:0000259" key="3">
    <source>
        <dbReference type="Pfam" id="PF07635"/>
    </source>
</evidence>
<keyword evidence="5" id="KW-1185">Reference proteome</keyword>
<dbReference type="EMBL" id="SJPG01000001">
    <property type="protein sequence ID" value="TWT60592.1"/>
    <property type="molecule type" value="Genomic_DNA"/>
</dbReference>
<reference evidence="4 5" key="1">
    <citation type="submission" date="2019-02" db="EMBL/GenBank/DDBJ databases">
        <title>Deep-cultivation of Planctomycetes and their phenomic and genomic characterization uncovers novel biology.</title>
        <authorList>
            <person name="Wiegand S."/>
            <person name="Jogler M."/>
            <person name="Boedeker C."/>
            <person name="Pinto D."/>
            <person name="Vollmers J."/>
            <person name="Rivas-Marin E."/>
            <person name="Kohn T."/>
            <person name="Peeters S.H."/>
            <person name="Heuer A."/>
            <person name="Rast P."/>
            <person name="Oberbeckmann S."/>
            <person name="Bunk B."/>
            <person name="Jeske O."/>
            <person name="Meyerdierks A."/>
            <person name="Storesund J.E."/>
            <person name="Kallscheuer N."/>
            <person name="Luecker S."/>
            <person name="Lage O.M."/>
            <person name="Pohl T."/>
            <person name="Merkel B.J."/>
            <person name="Hornburger P."/>
            <person name="Mueller R.-W."/>
            <person name="Bruemmer F."/>
            <person name="Labrenz M."/>
            <person name="Spormann A.M."/>
            <person name="Op Den Camp H."/>
            <person name="Overmann J."/>
            <person name="Amann R."/>
            <person name="Jetten M.S.M."/>
            <person name="Mascher T."/>
            <person name="Medema M.H."/>
            <person name="Devos D.P."/>
            <person name="Kaster A.-K."/>
            <person name="Ovreas L."/>
            <person name="Rohde M."/>
            <person name="Galperin M.Y."/>
            <person name="Jogler C."/>
        </authorList>
    </citation>
    <scope>NUCLEOTIDE SEQUENCE [LARGE SCALE GENOMIC DNA]</scope>
    <source>
        <strain evidence="4 5">Pan54</strain>
    </source>
</reference>
<dbReference type="InterPro" id="IPR011444">
    <property type="entry name" value="DUF1549"/>
</dbReference>
<sequence>MFDMRFLLICIAVYGVLISANVFAENVVDYQKDILPIISNHCFTCHGPDSATREGGLRLDQRDTAIAEGDSGEQAIVPGDFSASEIIRRVTSPDPDVRMPPADGPKALDQKQIELLKTWIKNGAEYQTHWAFKPVTEPVVPTTGGSDWPRNEIDHFVFARLLDRQLKPASEATRETLIRRVAFDLTGLPPTIDEVDEYLADQSDQAYEQMLDRYLQSPAYGEHMARHWLDLARYADTNGYQYDTEREQWVWRDWVIDAYNRNMPFDQFTIEQLAGDLLPNATAQQRLATGFNRNHGITIEGGIIDEEYRTEYVMDRVITTGGVWMGLTVGCARCHDHKYDPISQHEFYQLYSFFNQVPERGMRGFTPSETIPSPLASNRQQELESKLLELQAELDTPVDLDSYLDTWTEQIAKSPVGGWKVLIPETLKSSGGSTLTPLEDHSVLAGGANPRQDIYDISSRTDAVDITAIRLEALTHDSLPNNGPGRHSNSNFVLSEFELTAVSVVDNSKIQTVKIARAISDYEQINYEVAKAINGTVANNDGWAVDGPTRKEPATAIFVAEKPFGFSGGTMLRFRLRHEAGFATHGIGRARLSVTTDQERDLRLKGIPAEIRLIAATDKLARSADDIAKLRDYFIAHHDPQSDLKQRVKEIEQQLASAFPATMIMQDMPQPRKTHVLHRGQYNEPTDEVSAGIPAVFPSMPKSAAANRLGFAEWLVAPEHPLTARVAVNRYWQRLFGIGLVKTSEDFGVQGSLPSHPELLDWLATEFIRSGWDVKHIQRLMMTSATYRQTSRVGATAYQADPENQWLARGPRMRLDGEEIRDAALLASGLMVNQLGGKSVYPYQPAGLWMELNNRPGYSKEYPQGSGDDLYRRSVYTFWKRTVPSPMLKILDAPEREFCTIRRSRTNTPSQALVLLNSVQFVEAARHLGERMMKYDALRLEDKLTFGFRLVTARKPTELEMEAIMEAFESERRKMAASPQTALKILQVGESEFDSTLDQSQLAAFATIARLYLNLDEAITKE</sequence>
<comment type="caution">
    <text evidence="4">The sequence shown here is derived from an EMBL/GenBank/DDBJ whole genome shotgun (WGS) entry which is preliminary data.</text>
</comment>
<evidence type="ECO:0000313" key="4">
    <source>
        <dbReference type="EMBL" id="TWT60592.1"/>
    </source>
</evidence>
<dbReference type="Pfam" id="PF07583">
    <property type="entry name" value="PSCyt2"/>
    <property type="match status" value="1"/>
</dbReference>
<feature type="domain" description="DUF1549" evidence="1">
    <location>
        <begin position="152"/>
        <end position="357"/>
    </location>
</feature>
<dbReference type="InterPro" id="IPR022655">
    <property type="entry name" value="DUF1553"/>
</dbReference>
<evidence type="ECO:0000259" key="2">
    <source>
        <dbReference type="Pfam" id="PF07587"/>
    </source>
</evidence>
<dbReference type="RefSeq" id="WP_146502690.1">
    <property type="nucleotide sequence ID" value="NZ_SJPG01000001.1"/>
</dbReference>
<name>A0A5C5XFE0_9PLAN</name>
<protein>
    <submittedName>
        <fullName evidence="4">Planctomycete cytochrome C</fullName>
    </submittedName>
</protein>
<dbReference type="InterPro" id="IPR036909">
    <property type="entry name" value="Cyt_c-like_dom_sf"/>
</dbReference>
<dbReference type="Proteomes" id="UP000316095">
    <property type="component" value="Unassembled WGS sequence"/>
</dbReference>
<dbReference type="InterPro" id="IPR011429">
    <property type="entry name" value="Cyt_c_Planctomycete-type"/>
</dbReference>
<gene>
    <name evidence="4" type="ORF">Pan54_13060</name>
</gene>
<dbReference type="GO" id="GO:0020037">
    <property type="term" value="F:heme binding"/>
    <property type="evidence" value="ECO:0007669"/>
    <property type="project" value="InterPro"/>
</dbReference>
<dbReference type="PANTHER" id="PTHR35889">
    <property type="entry name" value="CYCLOINULO-OLIGOSACCHARIDE FRUCTANOTRANSFERASE-RELATED"/>
    <property type="match status" value="1"/>
</dbReference>
<evidence type="ECO:0000313" key="5">
    <source>
        <dbReference type="Proteomes" id="UP000316095"/>
    </source>
</evidence>
<dbReference type="Pfam" id="PF07635">
    <property type="entry name" value="PSCyt1"/>
    <property type="match status" value="1"/>
</dbReference>
<feature type="domain" description="DUF1553" evidence="2">
    <location>
        <begin position="707"/>
        <end position="966"/>
    </location>
</feature>
<dbReference type="AlphaFoldDB" id="A0A5C5XFE0"/>
<proteinExistence type="predicted"/>